<evidence type="ECO:0000256" key="5">
    <source>
        <dbReference type="ARBA" id="ARBA00023136"/>
    </source>
</evidence>
<feature type="compositionally biased region" description="Polar residues" evidence="6">
    <location>
        <begin position="316"/>
        <end position="328"/>
    </location>
</feature>
<dbReference type="GO" id="GO:0016020">
    <property type="term" value="C:membrane"/>
    <property type="evidence" value="ECO:0007669"/>
    <property type="project" value="UniProtKB-SubCell"/>
</dbReference>
<accession>A0A4Z1NY80</accession>
<feature type="region of interest" description="Disordered" evidence="6">
    <location>
        <begin position="296"/>
        <end position="329"/>
    </location>
</feature>
<evidence type="ECO:0000256" key="4">
    <source>
        <dbReference type="ARBA" id="ARBA00022989"/>
    </source>
</evidence>
<dbReference type="InterPro" id="IPR002794">
    <property type="entry name" value="DUF92_TMEM19"/>
</dbReference>
<dbReference type="STRING" id="86259.A0A4Z1NY80"/>
<dbReference type="PANTHER" id="PTHR13353:SF5">
    <property type="entry name" value="TRANSMEMBRANE PROTEIN 19"/>
    <property type="match status" value="1"/>
</dbReference>
<feature type="transmembrane region" description="Helical" evidence="7">
    <location>
        <begin position="43"/>
        <end position="61"/>
    </location>
</feature>
<evidence type="ECO:0000313" key="9">
    <source>
        <dbReference type="Proteomes" id="UP000298493"/>
    </source>
</evidence>
<reference evidence="8 9" key="1">
    <citation type="submission" date="2019-04" db="EMBL/GenBank/DDBJ databases">
        <title>High contiguity whole genome sequence and gene annotation resource for two Venturia nashicola isolates.</title>
        <authorList>
            <person name="Prokchorchik M."/>
            <person name="Won K."/>
            <person name="Lee Y."/>
            <person name="Choi E.D."/>
            <person name="Segonzac C."/>
            <person name="Sohn K.H."/>
        </authorList>
    </citation>
    <scope>NUCLEOTIDE SEQUENCE [LARGE SCALE GENOMIC DNA]</scope>
    <source>
        <strain evidence="8 9">PRI2</strain>
    </source>
</reference>
<organism evidence="8 9">
    <name type="scientific">Venturia nashicola</name>
    <dbReference type="NCBI Taxonomy" id="86259"/>
    <lineage>
        <taxon>Eukaryota</taxon>
        <taxon>Fungi</taxon>
        <taxon>Dikarya</taxon>
        <taxon>Ascomycota</taxon>
        <taxon>Pezizomycotina</taxon>
        <taxon>Dothideomycetes</taxon>
        <taxon>Pleosporomycetidae</taxon>
        <taxon>Venturiales</taxon>
        <taxon>Venturiaceae</taxon>
        <taxon>Venturia</taxon>
    </lineage>
</organism>
<comment type="caution">
    <text evidence="8">The sequence shown here is derived from an EMBL/GenBank/DDBJ whole genome shotgun (WGS) entry which is preliminary data.</text>
</comment>
<proteinExistence type="inferred from homology"/>
<evidence type="ECO:0000256" key="7">
    <source>
        <dbReference type="SAM" id="Phobius"/>
    </source>
</evidence>
<keyword evidence="9" id="KW-1185">Reference proteome</keyword>
<dbReference type="Proteomes" id="UP000298493">
    <property type="component" value="Unassembled WGS sequence"/>
</dbReference>
<evidence type="ECO:0000256" key="3">
    <source>
        <dbReference type="ARBA" id="ARBA00022692"/>
    </source>
</evidence>
<protein>
    <submittedName>
        <fullName evidence="8">UMP1-like protein</fullName>
    </submittedName>
</protein>
<evidence type="ECO:0000256" key="6">
    <source>
        <dbReference type="SAM" id="MobiDB-lite"/>
    </source>
</evidence>
<dbReference type="EMBL" id="SNSC02000009">
    <property type="protein sequence ID" value="TID21248.1"/>
    <property type="molecule type" value="Genomic_DNA"/>
</dbReference>
<feature type="transmembrane region" description="Helical" evidence="7">
    <location>
        <begin position="176"/>
        <end position="201"/>
    </location>
</feature>
<name>A0A4Z1NY80_9PEZI</name>
<dbReference type="PANTHER" id="PTHR13353">
    <property type="entry name" value="TRANSMEMBRANE PROTEIN 19"/>
    <property type="match status" value="1"/>
</dbReference>
<evidence type="ECO:0000313" key="8">
    <source>
        <dbReference type="EMBL" id="TID21248.1"/>
    </source>
</evidence>
<evidence type="ECO:0000256" key="1">
    <source>
        <dbReference type="ARBA" id="ARBA00004141"/>
    </source>
</evidence>
<feature type="transmembrane region" description="Helical" evidence="7">
    <location>
        <begin position="347"/>
        <end position="366"/>
    </location>
</feature>
<dbReference type="AlphaFoldDB" id="A0A4Z1NY80"/>
<comment type="similarity">
    <text evidence="2">Belongs to the TMEM19 family.</text>
</comment>
<gene>
    <name evidence="8" type="ORF">E6O75_ATG04643</name>
</gene>
<feature type="transmembrane region" description="Helical" evidence="7">
    <location>
        <begin position="232"/>
        <end position="254"/>
    </location>
</feature>
<evidence type="ECO:0000256" key="2">
    <source>
        <dbReference type="ARBA" id="ARBA00009012"/>
    </source>
</evidence>
<sequence>MKAWIAAPAIAALVYRAYSRNSLTPLGILVATLTAIIHALHPFSAPFALLVVFFLAGTTVTKIKHDVKARLTHSSSGSPGGEGPRSHIQVLANSGVASVLILLHAWSLRKDNGDFDDQCFKRGAWPRTSDVLLAGIVANYAAVAADTFSSELGILAKSKPRLITAPWKIVPPGTNGGVTATGVNAGLLGSFILSATATILLPFCPKSTFGLTGTLGGGVTTVGWSLKSRLNFLLAMTVIGTAGSLLDSLLGALLQASVVDTRTGKIIEGDGGKKVIVTSAGSLHLKQRAIVREKVGSGESSGAVPANPNELRKRSSNAPQDGSDGQQVESRKVAVGSDILSNNGVNVLMAATMSAAGVLGAAWLWGVPVNMFLG</sequence>
<dbReference type="OrthoDB" id="15001at2759"/>
<keyword evidence="5 7" id="KW-0472">Membrane</keyword>
<comment type="subcellular location">
    <subcellularLocation>
        <location evidence="1">Membrane</location>
        <topology evidence="1">Multi-pass membrane protein</topology>
    </subcellularLocation>
</comment>
<keyword evidence="3 7" id="KW-0812">Transmembrane</keyword>
<dbReference type="Pfam" id="PF01940">
    <property type="entry name" value="DUF92"/>
    <property type="match status" value="1"/>
</dbReference>
<keyword evidence="4 7" id="KW-1133">Transmembrane helix</keyword>